<evidence type="ECO:0000256" key="1">
    <source>
        <dbReference type="SAM" id="MobiDB-lite"/>
    </source>
</evidence>
<dbReference type="GeneID" id="27905739"/>
<accession>N1QNK9</accession>
<dbReference type="OrthoDB" id="10265994at2759"/>
<evidence type="ECO:0000313" key="4">
    <source>
        <dbReference type="Proteomes" id="UP000016931"/>
    </source>
</evidence>
<reference evidence="3 4" key="1">
    <citation type="journal article" date="2012" name="PLoS Pathog.">
        <title>Diverse lifestyles and strategies of plant pathogenesis encoded in the genomes of eighteen Dothideomycetes fungi.</title>
        <authorList>
            <person name="Ohm R.A."/>
            <person name="Feau N."/>
            <person name="Henrissat B."/>
            <person name="Schoch C.L."/>
            <person name="Horwitz B.A."/>
            <person name="Barry K.W."/>
            <person name="Condon B.J."/>
            <person name="Copeland A.C."/>
            <person name="Dhillon B."/>
            <person name="Glaser F."/>
            <person name="Hesse C.N."/>
            <person name="Kosti I."/>
            <person name="LaButti K."/>
            <person name="Lindquist E.A."/>
            <person name="Lucas S."/>
            <person name="Salamov A.A."/>
            <person name="Bradshaw R.E."/>
            <person name="Ciuffetti L."/>
            <person name="Hamelin R.C."/>
            <person name="Kema G.H.J."/>
            <person name="Lawrence C."/>
            <person name="Scott J.A."/>
            <person name="Spatafora J.W."/>
            <person name="Turgeon B.G."/>
            <person name="de Wit P.J.G.M."/>
            <person name="Zhong S."/>
            <person name="Goodwin S.B."/>
            <person name="Grigoriev I.V."/>
        </authorList>
    </citation>
    <scope>NUCLEOTIDE SEQUENCE [LARGE SCALE GENOMIC DNA]</scope>
    <source>
        <strain evidence="3 4">SO2202</strain>
    </source>
</reference>
<dbReference type="OMA" id="AFEWEAL"/>
<dbReference type="Gene3D" id="2.30.30.140">
    <property type="match status" value="1"/>
</dbReference>
<dbReference type="RefSeq" id="XP_016765969.1">
    <property type="nucleotide sequence ID" value="XM_016908602.1"/>
</dbReference>
<evidence type="ECO:0000313" key="3">
    <source>
        <dbReference type="EMBL" id="EMF17848.1"/>
    </source>
</evidence>
<dbReference type="GO" id="GO:0000124">
    <property type="term" value="C:SAGA complex"/>
    <property type="evidence" value="ECO:0007669"/>
    <property type="project" value="InterPro"/>
</dbReference>
<dbReference type="InterPro" id="IPR037802">
    <property type="entry name" value="SGF29"/>
</dbReference>
<dbReference type="AlphaFoldDB" id="N1QNK9"/>
<gene>
    <name evidence="3" type="ORF">SEPMUDRAFT_35268</name>
</gene>
<keyword evidence="4" id="KW-1185">Reference proteome</keyword>
<dbReference type="PANTHER" id="PTHR21539">
    <property type="entry name" value="SAGA-ASSOCIATED FACTOR 29"/>
    <property type="match status" value="1"/>
</dbReference>
<evidence type="ECO:0000259" key="2">
    <source>
        <dbReference type="PROSITE" id="PS51518"/>
    </source>
</evidence>
<feature type="region of interest" description="Disordered" evidence="1">
    <location>
        <begin position="114"/>
        <end position="224"/>
    </location>
</feature>
<dbReference type="PANTHER" id="PTHR21539:SF0">
    <property type="entry name" value="SAGA-ASSOCIATED FACTOR 29"/>
    <property type="match status" value="1"/>
</dbReference>
<proteinExistence type="predicted"/>
<dbReference type="eggNOG" id="KOG3038">
    <property type="taxonomic scope" value="Eukaryota"/>
</dbReference>
<sequence length="366" mass="39924">MSARNRARANPNQDADEERRLWKEIKDKAKDVDVMVARSNDIGHEILKAETQQAALLDADKPSDPVLDELLEKLYRENVKICEEVSQIVEGKSNDTNLLDSINILAGLREASQEHAAQMQASQSHRSASGKLSRAPKKVSGKPGSAIAVTTEEIDDTSAAPSPRINLGPRLTAKEKTSRSGSIATTREASVKIEDGAESVASSADGTSTAAGPSKGSSSNRPSNRLVLRLNEVVFCRHDMKSANPKNLPEGEGILCRVTAVIGEGKQRRYEVQDADTLGEPPPPQRASVAQLLQIPESNKGLQDLPAKKQVIAQYPDTTTFYKAEVSEPWKAKDIANDKGIMVRLIFQEDVEAREVERRFVLLDGK</sequence>
<feature type="compositionally biased region" description="Polar residues" evidence="1">
    <location>
        <begin position="179"/>
        <end position="188"/>
    </location>
</feature>
<dbReference type="PROSITE" id="PS51518">
    <property type="entry name" value="SGF29_C"/>
    <property type="match status" value="1"/>
</dbReference>
<dbReference type="STRING" id="692275.N1QNK9"/>
<organism evidence="3 4">
    <name type="scientific">Sphaerulina musiva (strain SO2202)</name>
    <name type="common">Poplar stem canker fungus</name>
    <name type="synonym">Septoria musiva</name>
    <dbReference type="NCBI Taxonomy" id="692275"/>
    <lineage>
        <taxon>Eukaryota</taxon>
        <taxon>Fungi</taxon>
        <taxon>Dikarya</taxon>
        <taxon>Ascomycota</taxon>
        <taxon>Pezizomycotina</taxon>
        <taxon>Dothideomycetes</taxon>
        <taxon>Dothideomycetidae</taxon>
        <taxon>Mycosphaerellales</taxon>
        <taxon>Mycosphaerellaceae</taxon>
        <taxon>Sphaerulina</taxon>
    </lineage>
</organism>
<dbReference type="InterPro" id="IPR010750">
    <property type="entry name" value="SGF29_tudor-like_dom"/>
</dbReference>
<dbReference type="Proteomes" id="UP000016931">
    <property type="component" value="Unassembled WGS sequence"/>
</dbReference>
<feature type="compositionally biased region" description="Low complexity" evidence="1">
    <location>
        <begin position="199"/>
        <end position="212"/>
    </location>
</feature>
<feature type="domain" description="SGF29 C-terminal" evidence="2">
    <location>
        <begin position="224"/>
        <end position="366"/>
    </location>
</feature>
<protein>
    <recommendedName>
        <fullName evidence="2">SGF29 C-terminal domain-containing protein</fullName>
    </recommendedName>
</protein>
<dbReference type="HOGENOM" id="CLU_023535_0_0_1"/>
<name>N1QNK9_SPHMS</name>
<dbReference type="EMBL" id="KB456260">
    <property type="protein sequence ID" value="EMF17848.1"/>
    <property type="molecule type" value="Genomic_DNA"/>
</dbReference>
<dbReference type="Pfam" id="PF07039">
    <property type="entry name" value="SGF29_Tudor"/>
    <property type="match status" value="1"/>
</dbReference>